<feature type="domain" description="Recombinase" evidence="1">
    <location>
        <begin position="175"/>
        <end position="278"/>
    </location>
</feature>
<reference evidence="2" key="1">
    <citation type="submission" date="2015-08" db="EMBL/GenBank/DDBJ databases">
        <authorList>
            <person name="Babu N.S."/>
            <person name="Beckwith C.J."/>
            <person name="Beseler K.G."/>
            <person name="Brison A."/>
            <person name="Carone J.V."/>
            <person name="Caskin T.P."/>
            <person name="Diamond M."/>
            <person name="Durham M.E."/>
            <person name="Foxe J.M."/>
            <person name="Go M."/>
            <person name="Henderson B.A."/>
            <person name="Jones I.B."/>
            <person name="McGettigan J.A."/>
            <person name="Micheletti S.J."/>
            <person name="Nasrallah M.E."/>
            <person name="Ortiz D."/>
            <person name="Piller C.R."/>
            <person name="Privatt S.R."/>
            <person name="Schneider S.L."/>
            <person name="Sharp S."/>
            <person name="Smith T.C."/>
            <person name="Stanton J.D."/>
            <person name="Ullery H.E."/>
            <person name="Wilson R.J."/>
            <person name="Serrano M.G."/>
            <person name="Buck G."/>
            <person name="Lee V."/>
            <person name="Wang Y."/>
            <person name="Carvalho R."/>
            <person name="Voegtly L."/>
            <person name="Shi R."/>
            <person name="Duckworth R."/>
            <person name="Johnson A."/>
            <person name="Loviza R."/>
            <person name="Walstead R."/>
            <person name="Shah Z."/>
            <person name="Kiflezghi M."/>
            <person name="Wade K."/>
            <person name="Ball S.L."/>
            <person name="Bradley K.W."/>
            <person name="Asai D.J."/>
            <person name="Bowman C.A."/>
            <person name="Russell D.A."/>
            <person name="Pope W.H."/>
            <person name="Jacobs-Sera D."/>
            <person name="Hendrix R.W."/>
            <person name="Hatfull G.F."/>
        </authorList>
    </citation>
    <scope>NUCLEOTIDE SEQUENCE</scope>
</reference>
<dbReference type="InterPro" id="IPR038109">
    <property type="entry name" value="DNA_bind_recomb_sf"/>
</dbReference>
<protein>
    <recommendedName>
        <fullName evidence="1">Recombinase domain-containing protein</fullName>
    </recommendedName>
</protein>
<dbReference type="PANTHER" id="PTHR30461:SF23">
    <property type="entry name" value="DNA RECOMBINASE-RELATED"/>
    <property type="match status" value="1"/>
</dbReference>
<dbReference type="GO" id="GO:0003677">
    <property type="term" value="F:DNA binding"/>
    <property type="evidence" value="ECO:0007669"/>
    <property type="project" value="InterPro"/>
</dbReference>
<dbReference type="AlphaFoldDB" id="A0A2P2C0H5"/>
<dbReference type="InterPro" id="IPR050639">
    <property type="entry name" value="SSR_resolvase"/>
</dbReference>
<name>A0A2P2C0H5_9ZZZZ</name>
<dbReference type="SUPFAM" id="SSF53041">
    <property type="entry name" value="Resolvase-like"/>
    <property type="match status" value="1"/>
</dbReference>
<dbReference type="Pfam" id="PF07508">
    <property type="entry name" value="Recombinase"/>
    <property type="match status" value="1"/>
</dbReference>
<dbReference type="EMBL" id="CZKA01000006">
    <property type="protein sequence ID" value="CUR54202.1"/>
    <property type="molecule type" value="Genomic_DNA"/>
</dbReference>
<evidence type="ECO:0000313" key="2">
    <source>
        <dbReference type="EMBL" id="CUR54202.1"/>
    </source>
</evidence>
<dbReference type="Gene3D" id="3.40.50.1390">
    <property type="entry name" value="Resolvase, N-terminal catalytic domain"/>
    <property type="match status" value="1"/>
</dbReference>
<organism evidence="2">
    <name type="scientific">metagenome</name>
    <dbReference type="NCBI Taxonomy" id="256318"/>
    <lineage>
        <taxon>unclassified sequences</taxon>
        <taxon>metagenomes</taxon>
    </lineage>
</organism>
<dbReference type="InterPro" id="IPR011109">
    <property type="entry name" value="DNA_bind_recombinase_dom"/>
</dbReference>
<proteinExistence type="predicted"/>
<dbReference type="Gene3D" id="3.90.1750.20">
    <property type="entry name" value="Putative Large Serine Recombinase, Chain B, Domain 2"/>
    <property type="match status" value="1"/>
</dbReference>
<accession>A0A2P2C0H5</accession>
<dbReference type="PANTHER" id="PTHR30461">
    <property type="entry name" value="DNA-INVERTASE FROM LAMBDOID PROPHAGE"/>
    <property type="match status" value="1"/>
</dbReference>
<dbReference type="Pfam" id="PF00239">
    <property type="entry name" value="Resolvase"/>
    <property type="match status" value="1"/>
</dbReference>
<dbReference type="GO" id="GO:0000150">
    <property type="term" value="F:DNA strand exchange activity"/>
    <property type="evidence" value="ECO:0007669"/>
    <property type="project" value="InterPro"/>
</dbReference>
<dbReference type="SMART" id="SM00857">
    <property type="entry name" value="Resolvase"/>
    <property type="match status" value="1"/>
</dbReference>
<dbReference type="PROSITE" id="PS51737">
    <property type="entry name" value="RECOMBINASE_DNA_BIND"/>
    <property type="match status" value="1"/>
</dbReference>
<sequence length="479" mass="52881">MGKPRNAALLVRISDDRAGDAAGVGRQESDARTMAERLGWTVSEVFIENDTSAFKRRTVTLPDGSTAMRVLRPEFRRLLDLIGLGQVDGLIAYHLDRVARDPRDLEDLIDVVERTRIPVETVTGSLRLASDSDITMARIGVAIANQSSRDASRRIRRKHDELAEQGKYAGGGARRYGYEKDGTTIREAEAEVIRLAARRVLAGETVSSVCKYLDANLYLPVKADRWSTKTLHDILRSPRIAGLRVHRGEVVGEADWPAILDRPTWDAVVATLHARGSGAVRPELVRWLNGLLFCGLCDHGLIGAHVAAGKWRYWCNTHRDDGCGKIAINGPGVETEVSRQVCEYLIRPDVVTRLSEASSDRGAERARADIAADESQLRETARMWAEKRISLDEYAEARGIIQKRLDDARGALLTHVPARVRRVFAAKSPEAAWADLDPTTRREVTKALLASGGYKGWTVAPADLTAARRFDPARLSLTS</sequence>
<gene>
    <name evidence="2" type="ORF">NOCA2140025</name>
</gene>
<evidence type="ECO:0000259" key="1">
    <source>
        <dbReference type="PROSITE" id="PS51737"/>
    </source>
</evidence>
<dbReference type="InterPro" id="IPR036162">
    <property type="entry name" value="Resolvase-like_N_sf"/>
</dbReference>
<dbReference type="CDD" id="cd00338">
    <property type="entry name" value="Ser_Recombinase"/>
    <property type="match status" value="1"/>
</dbReference>
<dbReference type="InterPro" id="IPR006119">
    <property type="entry name" value="Resolv_N"/>
</dbReference>